<reference evidence="1 2" key="2">
    <citation type="journal article" date="2021" name="Genomics">
        <title>High-quality reference genome for Clonorchis sinensis.</title>
        <authorList>
            <person name="Young N.D."/>
            <person name="Stroehlein A.J."/>
            <person name="Kinkar L."/>
            <person name="Wang T."/>
            <person name="Sohn W.M."/>
            <person name="Chang B.C.H."/>
            <person name="Kaur P."/>
            <person name="Weisz D."/>
            <person name="Dudchenko O."/>
            <person name="Aiden E.L."/>
            <person name="Korhonen P.K."/>
            <person name="Gasser R.B."/>
        </authorList>
    </citation>
    <scope>NUCLEOTIDE SEQUENCE [LARGE SCALE GENOMIC DNA]</scope>
    <source>
        <strain evidence="1">Cs-k2</strain>
    </source>
</reference>
<dbReference type="PROSITE" id="PS00237">
    <property type="entry name" value="G_PROTEIN_RECEP_F1_1"/>
    <property type="match status" value="1"/>
</dbReference>
<dbReference type="GO" id="GO:0016020">
    <property type="term" value="C:membrane"/>
    <property type="evidence" value="ECO:0007669"/>
    <property type="project" value="UniProtKB-SubCell"/>
</dbReference>
<reference evidence="1 2" key="1">
    <citation type="journal article" date="2018" name="Biotechnol. Adv.">
        <title>Improved genomic resources and new bioinformatic workflow for the carcinogenic parasite Clonorchis sinensis: Biotechnological implications.</title>
        <authorList>
            <person name="Wang D."/>
            <person name="Korhonen P.K."/>
            <person name="Gasser R.B."/>
            <person name="Young N.D."/>
        </authorList>
    </citation>
    <scope>NUCLEOTIDE SEQUENCE [LARGE SCALE GENOMIC DNA]</scope>
    <source>
        <strain evidence="1">Cs-k2</strain>
    </source>
</reference>
<dbReference type="PANTHER" id="PTHR45698">
    <property type="entry name" value="TRACE AMINE-ASSOCIATED RECEPTOR 19N-RELATED"/>
    <property type="match status" value="1"/>
</dbReference>
<comment type="caution">
    <text evidence="1">The sequence shown here is derived from an EMBL/GenBank/DDBJ whole genome shotgun (WGS) entry which is preliminary data.</text>
</comment>
<dbReference type="OrthoDB" id="10042731at2759"/>
<gene>
    <name evidence="1" type="ORF">CSKR_105735</name>
</gene>
<name>A0A8T1MHD0_CLOSI</name>
<dbReference type="InterPro" id="IPR017452">
    <property type="entry name" value="GPCR_Rhodpsn_7TM"/>
</dbReference>
<dbReference type="Proteomes" id="UP000286415">
    <property type="component" value="Unassembled WGS sequence"/>
</dbReference>
<protein>
    <submittedName>
        <fullName evidence="1">Uncharacterized protein</fullName>
    </submittedName>
</protein>
<dbReference type="SUPFAM" id="SSF81321">
    <property type="entry name" value="Family A G protein-coupled receptor-like"/>
    <property type="match status" value="1"/>
</dbReference>
<dbReference type="Gene3D" id="1.20.1070.10">
    <property type="entry name" value="Rhodopsin 7-helix transmembrane proteins"/>
    <property type="match status" value="1"/>
</dbReference>
<dbReference type="EMBL" id="NIRI02000042">
    <property type="protein sequence ID" value="KAG5448235.1"/>
    <property type="molecule type" value="Genomic_DNA"/>
</dbReference>
<proteinExistence type="predicted"/>
<organism evidence="1 2">
    <name type="scientific">Clonorchis sinensis</name>
    <name type="common">Chinese liver fluke</name>
    <dbReference type="NCBI Taxonomy" id="79923"/>
    <lineage>
        <taxon>Eukaryota</taxon>
        <taxon>Metazoa</taxon>
        <taxon>Spiralia</taxon>
        <taxon>Lophotrochozoa</taxon>
        <taxon>Platyhelminthes</taxon>
        <taxon>Trematoda</taxon>
        <taxon>Digenea</taxon>
        <taxon>Opisthorchiida</taxon>
        <taxon>Opisthorchiata</taxon>
        <taxon>Opisthorchiidae</taxon>
        <taxon>Clonorchis</taxon>
    </lineage>
</organism>
<keyword evidence="2" id="KW-1185">Reference proteome</keyword>
<sequence>MSTTGELVVRIFLAIFGFLGGVTNVLIFSALMPVKIGSRLTTILLRIQCVVDGYTCFMMFLYKVIGDEIHTGEKVFDRIMCYIWFRDNLFWIGAILSVQNVVCISFDRFSAVLCPVTYKVRHLTLIICTFCYEGLLATFLFLPNFFARRYADGRCQWMKLTENDPLTIFFKVESVWWLLFSYIFPVVFLVASHIFVICRLYRSNPGRSSLVDIHNPSTDNEVHTGKRRLAWTTVMMAATLLFGHSVDSLSYLLASAGLLDYKTGSLRQQLGLFFIILSSTVIPFVLAGSMPIVGHRLLTIKMKVLRFLRQNKIHADSAK</sequence>
<dbReference type="InterPro" id="IPR000276">
    <property type="entry name" value="GPCR_Rhodpsn"/>
</dbReference>
<dbReference type="GO" id="GO:0004930">
    <property type="term" value="F:G protein-coupled receptor activity"/>
    <property type="evidence" value="ECO:0007669"/>
    <property type="project" value="InterPro"/>
</dbReference>
<dbReference type="CDD" id="cd00637">
    <property type="entry name" value="7tm_classA_rhodopsin-like"/>
    <property type="match status" value="1"/>
</dbReference>
<dbReference type="Pfam" id="PF00001">
    <property type="entry name" value="7tm_1"/>
    <property type="match status" value="1"/>
</dbReference>
<dbReference type="PANTHER" id="PTHR45698:SF1">
    <property type="entry name" value="TRACE AMINE-ASSOCIATED RECEPTOR 13C-LIKE"/>
    <property type="match status" value="1"/>
</dbReference>
<dbReference type="PROSITE" id="PS50262">
    <property type="entry name" value="G_PROTEIN_RECEP_F1_2"/>
    <property type="match status" value="1"/>
</dbReference>
<evidence type="ECO:0000313" key="1">
    <source>
        <dbReference type="EMBL" id="KAG5448235.1"/>
    </source>
</evidence>
<evidence type="ECO:0000313" key="2">
    <source>
        <dbReference type="Proteomes" id="UP000286415"/>
    </source>
</evidence>
<accession>A0A8T1MHD0</accession>